<evidence type="ECO:0000256" key="3">
    <source>
        <dbReference type="ARBA" id="ARBA00023125"/>
    </source>
</evidence>
<gene>
    <name evidence="5" type="ORF">DCW74_00565</name>
    <name evidence="6" type="ORF">DEB45_00375</name>
</gene>
<evidence type="ECO:0000313" key="5">
    <source>
        <dbReference type="EMBL" id="HAW74211.1"/>
    </source>
</evidence>
<keyword evidence="6" id="KW-0540">Nuclease</keyword>
<keyword evidence="6" id="KW-0255">Endonuclease</keyword>
<comment type="caution">
    <text evidence="6">The sequence shown here is derived from an EMBL/GenBank/DDBJ whole genome shotgun (WGS) entry which is preliminary data.</text>
</comment>
<dbReference type="CDD" id="cd16961">
    <property type="entry name" value="RMtype1_S_TRD-CR_like"/>
    <property type="match status" value="1"/>
</dbReference>
<evidence type="ECO:0000313" key="8">
    <source>
        <dbReference type="Proteomes" id="UP000264779"/>
    </source>
</evidence>
<evidence type="ECO:0000256" key="2">
    <source>
        <dbReference type="ARBA" id="ARBA00022747"/>
    </source>
</evidence>
<keyword evidence="6" id="KW-0378">Hydrolase</keyword>
<feature type="domain" description="Type I restriction modification DNA specificity" evidence="4">
    <location>
        <begin position="2"/>
        <end position="164"/>
    </location>
</feature>
<reference evidence="7 8" key="1">
    <citation type="journal article" date="2018" name="Nat. Biotechnol.">
        <title>A standardized bacterial taxonomy based on genome phylogeny substantially revises the tree of life.</title>
        <authorList>
            <person name="Parks D.H."/>
            <person name="Chuvochina M."/>
            <person name="Waite D.W."/>
            <person name="Rinke C."/>
            <person name="Skarshewski A."/>
            <person name="Chaumeil P.A."/>
            <person name="Hugenholtz P."/>
        </authorList>
    </citation>
    <scope>NUCLEOTIDE SEQUENCE [LARGE SCALE GENOMIC DNA]</scope>
    <source>
        <strain evidence="6">UBA11621</strain>
        <strain evidence="5">UBA11978</strain>
    </source>
</reference>
<evidence type="ECO:0000313" key="6">
    <source>
        <dbReference type="EMBL" id="HBU49685.1"/>
    </source>
</evidence>
<evidence type="ECO:0000259" key="4">
    <source>
        <dbReference type="Pfam" id="PF01420"/>
    </source>
</evidence>
<dbReference type="GO" id="GO:0003677">
    <property type="term" value="F:DNA binding"/>
    <property type="evidence" value="ECO:0007669"/>
    <property type="project" value="UniProtKB-KW"/>
</dbReference>
<keyword evidence="3" id="KW-0238">DNA-binding</keyword>
<dbReference type="EMBL" id="DONK01000003">
    <property type="protein sequence ID" value="HBU49685.1"/>
    <property type="molecule type" value="Genomic_DNA"/>
</dbReference>
<organism evidence="6 8">
    <name type="scientific">Alteromonas australica</name>
    <dbReference type="NCBI Taxonomy" id="589873"/>
    <lineage>
        <taxon>Bacteria</taxon>
        <taxon>Pseudomonadati</taxon>
        <taxon>Pseudomonadota</taxon>
        <taxon>Gammaproteobacteria</taxon>
        <taxon>Alteromonadales</taxon>
        <taxon>Alteromonadaceae</taxon>
        <taxon>Alteromonas/Salinimonas group</taxon>
        <taxon>Alteromonas</taxon>
    </lineage>
</organism>
<dbReference type="Proteomes" id="UP000263517">
    <property type="component" value="Unassembled WGS sequence"/>
</dbReference>
<dbReference type="InterPro" id="IPR044946">
    <property type="entry name" value="Restrct_endonuc_typeI_TRD_sf"/>
</dbReference>
<keyword evidence="2" id="KW-0680">Restriction system</keyword>
<dbReference type="InterPro" id="IPR000055">
    <property type="entry name" value="Restrct_endonuc_typeI_TRD"/>
</dbReference>
<dbReference type="PANTHER" id="PTHR30408:SF12">
    <property type="entry name" value="TYPE I RESTRICTION ENZYME MJAVIII SPECIFICITY SUBUNIT"/>
    <property type="match status" value="1"/>
</dbReference>
<dbReference type="PANTHER" id="PTHR30408">
    <property type="entry name" value="TYPE-1 RESTRICTION ENZYME ECOKI SPECIFICITY PROTEIN"/>
    <property type="match status" value="1"/>
</dbReference>
<proteinExistence type="inferred from homology"/>
<dbReference type="RefSeq" id="WP_272965734.1">
    <property type="nucleotide sequence ID" value="NZ_CALBIY010000100.1"/>
</dbReference>
<dbReference type="Gene3D" id="3.90.220.20">
    <property type="entry name" value="DNA methylase specificity domains"/>
    <property type="match status" value="1"/>
</dbReference>
<evidence type="ECO:0000256" key="1">
    <source>
        <dbReference type="ARBA" id="ARBA00010923"/>
    </source>
</evidence>
<name>A0A358DVI4_9ALTE</name>
<dbReference type="GO" id="GO:0004519">
    <property type="term" value="F:endonuclease activity"/>
    <property type="evidence" value="ECO:0007669"/>
    <property type="project" value="UniProtKB-KW"/>
</dbReference>
<dbReference type="EMBL" id="DNAN01000021">
    <property type="protein sequence ID" value="HAW74211.1"/>
    <property type="molecule type" value="Genomic_DNA"/>
</dbReference>
<dbReference type="Proteomes" id="UP000264779">
    <property type="component" value="Unassembled WGS sequence"/>
</dbReference>
<dbReference type="InterPro" id="IPR052021">
    <property type="entry name" value="Type-I_RS_S_subunit"/>
</dbReference>
<dbReference type="GO" id="GO:0009307">
    <property type="term" value="P:DNA restriction-modification system"/>
    <property type="evidence" value="ECO:0007669"/>
    <property type="project" value="UniProtKB-KW"/>
</dbReference>
<dbReference type="AlphaFoldDB" id="A0A358DVI4"/>
<evidence type="ECO:0000313" key="7">
    <source>
        <dbReference type="Proteomes" id="UP000263517"/>
    </source>
</evidence>
<comment type="similarity">
    <text evidence="1">Belongs to the type-I restriction system S methylase family.</text>
</comment>
<dbReference type="Pfam" id="PF01420">
    <property type="entry name" value="Methylase_S"/>
    <property type="match status" value="1"/>
</dbReference>
<dbReference type="SUPFAM" id="SSF116734">
    <property type="entry name" value="DNA methylase specificity domain"/>
    <property type="match status" value="1"/>
</dbReference>
<protein>
    <submittedName>
        <fullName evidence="6">Restriction endonuclease subunit S</fullName>
    </submittedName>
</protein>
<sequence>MKTLVDIASIRTGFTFRGKVEEVPRDGNAYVVQIKDVRKAHENSMSLNLPVQSLPQINWTGKDKAFVSTGSVLVPARGGYFKASYLVPTDRDLMPVVVSSQFLILTPADDVLAEFLCWSLNQPAMQRALIDSSQGTSIPMLKAETLKQLKIAVPSLKTQQQIIELNRLWEHELQVNQALLKNRENMLKGVFQQLLKETN</sequence>
<accession>A0A358DVI4</accession>